<gene>
    <name evidence="2" type="ORF">CUN85_12280</name>
</gene>
<dbReference type="Gene3D" id="3.60.15.10">
    <property type="entry name" value="Ribonuclease Z/Hydroxyacylglutathione hydrolase-like"/>
    <property type="match status" value="1"/>
</dbReference>
<dbReference type="AlphaFoldDB" id="A0A4E0Q2J5"/>
<keyword evidence="3" id="KW-1185">Reference proteome</keyword>
<feature type="domain" description="Metallo-beta-lactamase" evidence="1">
    <location>
        <begin position="1"/>
        <end position="182"/>
    </location>
</feature>
<dbReference type="SMART" id="SM00849">
    <property type="entry name" value="Lactamase_B"/>
    <property type="match status" value="1"/>
</dbReference>
<dbReference type="InterPro" id="IPR036866">
    <property type="entry name" value="RibonucZ/Hydroxyglut_hydro"/>
</dbReference>
<sequence length="245" mass="26855">MLIDAGDRGSGDRVVEYLKDNDIEELDTVVATHAHADHIGGMPEVLNNFYVKQFIDSGNPHTTKTFENMLIAIDEKDIPFSLAEAGQTINLDPSTTITVLNPAELTGDINDDSVVLRITYGDVSFMFTGDAETHAEDNIVAAEYDIDSDILKVAHHGSVSSTSPDFLELVNPEVCIIMVGADNRYGHPHQEIIDRLNLFGCEIYRTDLDGNVVVKTDGREYSVETQTSGLVIPMTAMTFAMMVEA</sequence>
<accession>A0A4E0Q2J5</accession>
<dbReference type="PANTHER" id="PTHR30619:SF7">
    <property type="entry name" value="BETA-LACTAMASE DOMAIN PROTEIN"/>
    <property type="match status" value="1"/>
</dbReference>
<dbReference type="InterPro" id="IPR001279">
    <property type="entry name" value="Metallo-B-lactamas"/>
</dbReference>
<dbReference type="InterPro" id="IPR052159">
    <property type="entry name" value="Competence_DNA_uptake"/>
</dbReference>
<dbReference type="CDD" id="cd07731">
    <property type="entry name" value="ComA-like_MBL-fold"/>
    <property type="match status" value="1"/>
</dbReference>
<protein>
    <submittedName>
        <fullName evidence="2">Competence protein</fullName>
    </submittedName>
</protein>
<proteinExistence type="predicted"/>
<organism evidence="2 3">
    <name type="scientific">Methanolobus halotolerans</name>
    <dbReference type="NCBI Taxonomy" id="2052935"/>
    <lineage>
        <taxon>Archaea</taxon>
        <taxon>Methanobacteriati</taxon>
        <taxon>Methanobacteriota</taxon>
        <taxon>Stenosarchaea group</taxon>
        <taxon>Methanomicrobia</taxon>
        <taxon>Methanosarcinales</taxon>
        <taxon>Methanosarcinaceae</taxon>
        <taxon>Methanolobus</taxon>
    </lineage>
</organism>
<evidence type="ECO:0000313" key="3">
    <source>
        <dbReference type="Proteomes" id="UP000297295"/>
    </source>
</evidence>
<evidence type="ECO:0000313" key="2">
    <source>
        <dbReference type="EMBL" id="TGC06978.1"/>
    </source>
</evidence>
<dbReference type="OrthoDB" id="3327at2157"/>
<dbReference type="Pfam" id="PF00753">
    <property type="entry name" value="Lactamase_B"/>
    <property type="match status" value="1"/>
</dbReference>
<dbReference type="Proteomes" id="UP000297295">
    <property type="component" value="Unassembled WGS sequence"/>
</dbReference>
<dbReference type="SUPFAM" id="SSF56281">
    <property type="entry name" value="Metallo-hydrolase/oxidoreductase"/>
    <property type="match status" value="1"/>
</dbReference>
<dbReference type="PANTHER" id="PTHR30619">
    <property type="entry name" value="DNA INTERNALIZATION/COMPETENCE PROTEIN COMEC/REC2"/>
    <property type="match status" value="1"/>
</dbReference>
<name>A0A4E0Q2J5_9EURY</name>
<dbReference type="EMBL" id="PGGK01000020">
    <property type="protein sequence ID" value="TGC06978.1"/>
    <property type="molecule type" value="Genomic_DNA"/>
</dbReference>
<comment type="caution">
    <text evidence="2">The sequence shown here is derived from an EMBL/GenBank/DDBJ whole genome shotgun (WGS) entry which is preliminary data.</text>
</comment>
<reference evidence="2 3" key="1">
    <citation type="submission" date="2017-11" db="EMBL/GenBank/DDBJ databases">
        <title>Isolation and Characterization of Methanogenic Archaea from Saline Meromictic Lake at Siberia.</title>
        <authorList>
            <person name="Shen Y."/>
            <person name="Huang H.-H."/>
            <person name="Lai M.-C."/>
            <person name="Chen S.-C."/>
        </authorList>
    </citation>
    <scope>NUCLEOTIDE SEQUENCE [LARGE SCALE GENOMIC DNA]</scope>
    <source>
        <strain evidence="2 3">SY-01</strain>
    </source>
</reference>
<dbReference type="InterPro" id="IPR035681">
    <property type="entry name" value="ComA-like_MBL"/>
</dbReference>
<evidence type="ECO:0000259" key="1">
    <source>
        <dbReference type="SMART" id="SM00849"/>
    </source>
</evidence>